<proteinExistence type="predicted"/>
<dbReference type="Proteomes" id="UP001165079">
    <property type="component" value="Unassembled WGS sequence"/>
</dbReference>
<evidence type="ECO:0000256" key="1">
    <source>
        <dbReference type="SAM" id="Phobius"/>
    </source>
</evidence>
<organism evidence="2 3">
    <name type="scientific">Actinorhabdospora filicis</name>
    <dbReference type="NCBI Taxonomy" id="1785913"/>
    <lineage>
        <taxon>Bacteria</taxon>
        <taxon>Bacillati</taxon>
        <taxon>Actinomycetota</taxon>
        <taxon>Actinomycetes</taxon>
        <taxon>Micromonosporales</taxon>
        <taxon>Micromonosporaceae</taxon>
        <taxon>Actinorhabdospora</taxon>
    </lineage>
</organism>
<comment type="caution">
    <text evidence="2">The sequence shown here is derived from an EMBL/GenBank/DDBJ whole genome shotgun (WGS) entry which is preliminary data.</text>
</comment>
<dbReference type="EMBL" id="BSTX01000001">
    <property type="protein sequence ID" value="GLZ75459.1"/>
    <property type="molecule type" value="Genomic_DNA"/>
</dbReference>
<reference evidence="2" key="1">
    <citation type="submission" date="2023-03" db="EMBL/GenBank/DDBJ databases">
        <title>Actinorhabdospora filicis NBRC 111898.</title>
        <authorList>
            <person name="Ichikawa N."/>
            <person name="Sato H."/>
            <person name="Tonouchi N."/>
        </authorList>
    </citation>
    <scope>NUCLEOTIDE SEQUENCE</scope>
    <source>
        <strain evidence="2">NBRC 111898</strain>
    </source>
</reference>
<keyword evidence="1" id="KW-0812">Transmembrane</keyword>
<accession>A0A9W6SHC5</accession>
<feature type="transmembrane region" description="Helical" evidence="1">
    <location>
        <begin position="68"/>
        <end position="89"/>
    </location>
</feature>
<keyword evidence="1" id="KW-0472">Membrane</keyword>
<sequence>MSYQYPGGYSVPQPHRFAPRIPADLPFVVRPSAGRVWGIMGGVLSLVMVPLLLCAVVPAIVSNGEYGFLLVMVVVCVGALAFIPVTMMLGGPTLACDEHGVWVRARKWPVRAVWLPWESIARVYTRRWLQEKVVAFQPHDPSAGQGGGAMTSMDTAMQRAYFGSRFTASVVFGDKREAEIMAALSHFARGRVYFG</sequence>
<dbReference type="RefSeq" id="WP_285660696.1">
    <property type="nucleotide sequence ID" value="NZ_BSTX01000001.1"/>
</dbReference>
<feature type="transmembrane region" description="Helical" evidence="1">
    <location>
        <begin position="36"/>
        <end position="61"/>
    </location>
</feature>
<name>A0A9W6SHC5_9ACTN</name>
<dbReference type="AlphaFoldDB" id="A0A9W6SHC5"/>
<keyword evidence="3" id="KW-1185">Reference proteome</keyword>
<evidence type="ECO:0000313" key="2">
    <source>
        <dbReference type="EMBL" id="GLZ75459.1"/>
    </source>
</evidence>
<protein>
    <submittedName>
        <fullName evidence="2">Uncharacterized protein</fullName>
    </submittedName>
</protein>
<keyword evidence="1" id="KW-1133">Transmembrane helix</keyword>
<evidence type="ECO:0000313" key="3">
    <source>
        <dbReference type="Proteomes" id="UP001165079"/>
    </source>
</evidence>
<gene>
    <name evidence="2" type="ORF">Afil01_02660</name>
</gene>